<dbReference type="PANTHER" id="PTHR43174:SF1">
    <property type="entry name" value="UDP-N-ACETYLGLUCOSAMINE 2-EPIMERASE"/>
    <property type="match status" value="1"/>
</dbReference>
<organism evidence="2 3">
    <name type="scientific">Salinadaptatus halalkaliphilus</name>
    <dbReference type="NCBI Taxonomy" id="2419781"/>
    <lineage>
        <taxon>Archaea</taxon>
        <taxon>Methanobacteriati</taxon>
        <taxon>Methanobacteriota</taxon>
        <taxon>Stenosarchaea group</taxon>
        <taxon>Halobacteria</taxon>
        <taxon>Halobacteriales</taxon>
        <taxon>Natrialbaceae</taxon>
        <taxon>Salinadaptatus</taxon>
    </lineage>
</organism>
<dbReference type="AlphaFoldDB" id="A0A4S3TK16"/>
<sequence length="310" mass="34149">MKIVSIVGARPQFVKAFVVSRRLEPDHEELLVHTGQHYSDDLSAVFFEELSIPDPDYNLGVGSDTHGRQTAAMIEGIEEINRVLTDHVSDLLFAPSDLAKTMLEEEEGITDGVHVVGDVGYDAIRWAKERAVDDVFDRLGIEPGEYVLSTVHRAKNTNNPARLEAIFGALAATPKQVIIPIHPRTAGPLREYGLWEETTRAHTVIDPVGYLDFVRLLEGAERVVTDSGGVQKEAFYLETPCVTLREETEWRETVECGWNRLVGADRTAILEGIAADSWPESAPPIYGDGHTAAKLVAILEERIGTGPNSD</sequence>
<protein>
    <submittedName>
        <fullName evidence="2">UDP-N-acetyl glucosamine 2-epimerase</fullName>
    </submittedName>
</protein>
<dbReference type="Gene3D" id="3.40.50.2000">
    <property type="entry name" value="Glycogen Phosphorylase B"/>
    <property type="match status" value="3"/>
</dbReference>
<dbReference type="EMBL" id="RBZW01000032">
    <property type="protein sequence ID" value="THE64434.1"/>
    <property type="molecule type" value="Genomic_DNA"/>
</dbReference>
<dbReference type="CDD" id="cd03786">
    <property type="entry name" value="GTB_UDP-GlcNAc_2-Epimerase"/>
    <property type="match status" value="1"/>
</dbReference>
<dbReference type="RefSeq" id="WP_141465000.1">
    <property type="nucleotide sequence ID" value="NZ_RBZW01000032.1"/>
</dbReference>
<accession>A0A4S3TK16</accession>
<evidence type="ECO:0000313" key="2">
    <source>
        <dbReference type="EMBL" id="THE64434.1"/>
    </source>
</evidence>
<dbReference type="InterPro" id="IPR029767">
    <property type="entry name" value="WecB-like"/>
</dbReference>
<comment type="caution">
    <text evidence="2">The sequence shown here is derived from an EMBL/GenBank/DDBJ whole genome shotgun (WGS) entry which is preliminary data.</text>
</comment>
<dbReference type="InterPro" id="IPR003331">
    <property type="entry name" value="UDP_GlcNAc_Epimerase_2_dom"/>
</dbReference>
<gene>
    <name evidence="2" type="ORF">D8Y22_12365</name>
</gene>
<keyword evidence="3" id="KW-1185">Reference proteome</keyword>
<dbReference type="PANTHER" id="PTHR43174">
    <property type="entry name" value="UDP-N-ACETYLGLUCOSAMINE 2-EPIMERASE"/>
    <property type="match status" value="1"/>
</dbReference>
<feature type="domain" description="UDP-N-acetylglucosamine 2-epimerase" evidence="1">
    <location>
        <begin position="77"/>
        <end position="300"/>
    </location>
</feature>
<dbReference type="Pfam" id="PF02350">
    <property type="entry name" value="Epimerase_2"/>
    <property type="match status" value="1"/>
</dbReference>
<dbReference type="Proteomes" id="UP000318864">
    <property type="component" value="Unassembled WGS sequence"/>
</dbReference>
<evidence type="ECO:0000259" key="1">
    <source>
        <dbReference type="Pfam" id="PF02350"/>
    </source>
</evidence>
<name>A0A4S3TK16_9EURY</name>
<proteinExistence type="predicted"/>
<evidence type="ECO:0000313" key="3">
    <source>
        <dbReference type="Proteomes" id="UP000318864"/>
    </source>
</evidence>
<dbReference type="OrthoDB" id="7018at2157"/>
<dbReference type="SUPFAM" id="SSF53756">
    <property type="entry name" value="UDP-Glycosyltransferase/glycogen phosphorylase"/>
    <property type="match status" value="1"/>
</dbReference>
<reference evidence="2 3" key="1">
    <citation type="submission" date="2018-10" db="EMBL/GenBank/DDBJ databases">
        <title>Natronolimnobius sp. XQ-INN 246 isolated from Inner Mongolia Autonomous Region of China.</title>
        <authorList>
            <person name="Xue Q."/>
        </authorList>
    </citation>
    <scope>NUCLEOTIDE SEQUENCE [LARGE SCALE GENOMIC DNA]</scope>
    <source>
        <strain evidence="2 3">XQ-INN 246</strain>
    </source>
</reference>